<dbReference type="STRING" id="1279009.ADICEAN_03479"/>
<evidence type="ECO:0000313" key="3">
    <source>
        <dbReference type="Proteomes" id="UP000011910"/>
    </source>
</evidence>
<comment type="caution">
    <text evidence="2">The sequence shown here is derived from an EMBL/GenBank/DDBJ whole genome shotgun (WGS) entry which is preliminary data.</text>
</comment>
<evidence type="ECO:0000313" key="2">
    <source>
        <dbReference type="EMBL" id="EMR01391.1"/>
    </source>
</evidence>
<dbReference type="EMBL" id="AODQ01000119">
    <property type="protein sequence ID" value="EMR01391.1"/>
    <property type="molecule type" value="Genomic_DNA"/>
</dbReference>
<keyword evidence="3" id="KW-1185">Reference proteome</keyword>
<sequence length="198" mass="21779">MPLRPEDTPQYWQYLLTDPLYLLPQDLQAPPAPQAGEPAAAPPQAAAAAQPAGAGAQAVTPAAGSTEAPKPDLLWGSLQRGVLILVDYPNHPLMDRPDGLFLVDILKAIGYEFKEVATLNISRCTSAADWAWVRQQHWQKLISFGVQHPELPLTQAAGLYELKREQGRPIVLVEPLPLIRSDVGRKKKVWNLLKEAFV</sequence>
<feature type="compositionally biased region" description="Low complexity" evidence="1">
    <location>
        <begin position="26"/>
        <end position="64"/>
    </location>
</feature>
<reference evidence="2 3" key="1">
    <citation type="journal article" date="2013" name="Genome Announc.">
        <title>Draft Genome Sequence of Cesiribacter andamanensis Strain AMV16T, Isolated from a Soil Sample from a Mud Volcano in the Andaman Islands, India.</title>
        <authorList>
            <person name="Shivaji S."/>
            <person name="Ara S."/>
            <person name="Begum Z."/>
            <person name="Srinivas T.N."/>
            <person name="Singh A."/>
            <person name="Kumar Pinnaka A."/>
        </authorList>
    </citation>
    <scope>NUCLEOTIDE SEQUENCE [LARGE SCALE GENOMIC DNA]</scope>
    <source>
        <strain evidence="2 3">AMV16</strain>
    </source>
</reference>
<dbReference type="eggNOG" id="COG3266">
    <property type="taxonomic scope" value="Bacteria"/>
</dbReference>
<evidence type="ECO:0000256" key="1">
    <source>
        <dbReference type="SAM" id="MobiDB-lite"/>
    </source>
</evidence>
<dbReference type="RefSeq" id="WP_009196861.1">
    <property type="nucleotide sequence ID" value="NZ_AODQ01000119.1"/>
</dbReference>
<proteinExistence type="predicted"/>
<dbReference type="Proteomes" id="UP000011910">
    <property type="component" value="Unassembled WGS sequence"/>
</dbReference>
<gene>
    <name evidence="2" type="ORF">ADICEAN_03479</name>
</gene>
<feature type="region of interest" description="Disordered" evidence="1">
    <location>
        <begin position="26"/>
        <end position="66"/>
    </location>
</feature>
<dbReference type="OrthoDB" id="982059at2"/>
<dbReference type="AlphaFoldDB" id="M7N2F4"/>
<protein>
    <submittedName>
        <fullName evidence="2">Uncharacterized protein</fullName>
    </submittedName>
</protein>
<organism evidence="2 3">
    <name type="scientific">Cesiribacter andamanensis AMV16</name>
    <dbReference type="NCBI Taxonomy" id="1279009"/>
    <lineage>
        <taxon>Bacteria</taxon>
        <taxon>Pseudomonadati</taxon>
        <taxon>Bacteroidota</taxon>
        <taxon>Cytophagia</taxon>
        <taxon>Cytophagales</taxon>
        <taxon>Cesiribacteraceae</taxon>
        <taxon>Cesiribacter</taxon>
    </lineage>
</organism>
<accession>M7N2F4</accession>
<name>M7N2F4_9BACT</name>